<dbReference type="Proteomes" id="UP000559182">
    <property type="component" value="Unassembled WGS sequence"/>
</dbReference>
<dbReference type="EMBL" id="JACHVQ010000001">
    <property type="protein sequence ID" value="MBB2892100.1"/>
    <property type="molecule type" value="Genomic_DNA"/>
</dbReference>
<name>A0A839N2Z0_9MICO</name>
<evidence type="ECO:0000313" key="2">
    <source>
        <dbReference type="Proteomes" id="UP000559182"/>
    </source>
</evidence>
<evidence type="ECO:0000313" key="1">
    <source>
        <dbReference type="EMBL" id="MBB2892100.1"/>
    </source>
</evidence>
<reference evidence="1 2" key="1">
    <citation type="submission" date="2020-08" db="EMBL/GenBank/DDBJ databases">
        <title>Sequencing the genomes of 1000 actinobacteria strains.</title>
        <authorList>
            <person name="Klenk H.-P."/>
        </authorList>
    </citation>
    <scope>NUCLEOTIDE SEQUENCE [LARGE SCALE GENOMIC DNA]</scope>
    <source>
        <strain evidence="1 2">DSM 105369</strain>
    </source>
</reference>
<organism evidence="1 2">
    <name type="scientific">Flexivirga oryzae</name>
    <dbReference type="NCBI Taxonomy" id="1794944"/>
    <lineage>
        <taxon>Bacteria</taxon>
        <taxon>Bacillati</taxon>
        <taxon>Actinomycetota</taxon>
        <taxon>Actinomycetes</taxon>
        <taxon>Micrococcales</taxon>
        <taxon>Dermacoccaceae</taxon>
        <taxon>Flexivirga</taxon>
    </lineage>
</organism>
<sequence length="44" mass="4866">MTKLVNSLLGDTGRFGTQGKQFAPFELSTPPVAHSDLNRIHVQR</sequence>
<comment type="caution">
    <text evidence="1">The sequence shown here is derived from an EMBL/GenBank/DDBJ whole genome shotgun (WGS) entry which is preliminary data.</text>
</comment>
<proteinExistence type="predicted"/>
<gene>
    <name evidence="1" type="ORF">FHU39_002084</name>
</gene>
<keyword evidence="2" id="KW-1185">Reference proteome</keyword>
<protein>
    <submittedName>
        <fullName evidence="1">Uncharacterized protein</fullName>
    </submittedName>
</protein>
<accession>A0A839N2Z0</accession>
<dbReference type="AlphaFoldDB" id="A0A839N2Z0"/>